<evidence type="ECO:0000313" key="1">
    <source>
        <dbReference type="EnsemblMetazoa" id="GAUT040501-PA"/>
    </source>
</evidence>
<dbReference type="EnsemblMetazoa" id="GAUT040501-RA">
    <property type="protein sequence ID" value="GAUT040501-PA"/>
    <property type="gene ID" value="GAUT040501"/>
</dbReference>
<proteinExistence type="predicted"/>
<dbReference type="AlphaFoldDB" id="A0A1A9VL89"/>
<reference evidence="1" key="1">
    <citation type="submission" date="2020-05" db="UniProtKB">
        <authorList>
            <consortium name="EnsemblMetazoa"/>
        </authorList>
    </citation>
    <scope>IDENTIFICATION</scope>
    <source>
        <strain evidence="1">TTRI</strain>
    </source>
</reference>
<keyword evidence="2" id="KW-1185">Reference proteome</keyword>
<sequence length="103" mass="12075">MVKRLQSIAAAVAATDVTNIAFSMHTFCSLNMKKEYDTDTDTDTYNINCSLSRMLIRFRRWPWRPKGPFQDYMLALQELMRHTSKSEEQLLESIYTNAQPDYL</sequence>
<protein>
    <submittedName>
        <fullName evidence="1">Uncharacterized protein</fullName>
    </submittedName>
</protein>
<organism evidence="1 2">
    <name type="scientific">Glossina austeni</name>
    <name type="common">Savannah tsetse fly</name>
    <dbReference type="NCBI Taxonomy" id="7395"/>
    <lineage>
        <taxon>Eukaryota</taxon>
        <taxon>Metazoa</taxon>
        <taxon>Ecdysozoa</taxon>
        <taxon>Arthropoda</taxon>
        <taxon>Hexapoda</taxon>
        <taxon>Insecta</taxon>
        <taxon>Pterygota</taxon>
        <taxon>Neoptera</taxon>
        <taxon>Endopterygota</taxon>
        <taxon>Diptera</taxon>
        <taxon>Brachycera</taxon>
        <taxon>Muscomorpha</taxon>
        <taxon>Hippoboscoidea</taxon>
        <taxon>Glossinidae</taxon>
        <taxon>Glossina</taxon>
    </lineage>
</organism>
<evidence type="ECO:0000313" key="2">
    <source>
        <dbReference type="Proteomes" id="UP000078200"/>
    </source>
</evidence>
<accession>A0A1A9VL89</accession>
<dbReference type="Proteomes" id="UP000078200">
    <property type="component" value="Unassembled WGS sequence"/>
</dbReference>
<dbReference type="VEuPathDB" id="VectorBase:GAUT040501"/>
<name>A0A1A9VL89_GLOAU</name>